<feature type="transmembrane region" description="Helical" evidence="1">
    <location>
        <begin position="26"/>
        <end position="46"/>
    </location>
</feature>
<sequence length="79" mass="9390">MKKSLIYYALTFVFALWFMLTSFIWVYYINLFLSLPFGVISFLLWLKIQKKVTKTKRLLILYMLIIGVFLAIASLIMLL</sequence>
<keyword evidence="3" id="KW-1185">Reference proteome</keyword>
<feature type="transmembrane region" description="Helical" evidence="1">
    <location>
        <begin position="5"/>
        <end position="20"/>
    </location>
</feature>
<reference evidence="3" key="1">
    <citation type="submission" date="2016-10" db="EMBL/GenBank/DDBJ databases">
        <authorList>
            <person name="Varghese N."/>
            <person name="Submissions S."/>
        </authorList>
    </citation>
    <scope>NUCLEOTIDE SEQUENCE [LARGE SCALE GENOMIC DNA]</scope>
    <source>
        <strain evidence="3">DSM 24450</strain>
    </source>
</reference>
<gene>
    <name evidence="2" type="ORF">SAMN04488006_2523</name>
</gene>
<keyword evidence="1" id="KW-0472">Membrane</keyword>
<name>A0A1I6RJ84_9FLAO</name>
<dbReference type="STRING" id="593133.SAMN04488006_2523"/>
<organism evidence="2 3">
    <name type="scientific">Lutibacter maritimus</name>
    <dbReference type="NCBI Taxonomy" id="593133"/>
    <lineage>
        <taxon>Bacteria</taxon>
        <taxon>Pseudomonadati</taxon>
        <taxon>Bacteroidota</taxon>
        <taxon>Flavobacteriia</taxon>
        <taxon>Flavobacteriales</taxon>
        <taxon>Flavobacteriaceae</taxon>
        <taxon>Lutibacter</taxon>
    </lineage>
</organism>
<evidence type="ECO:0000256" key="1">
    <source>
        <dbReference type="SAM" id="Phobius"/>
    </source>
</evidence>
<dbReference type="AlphaFoldDB" id="A0A1I6RJ84"/>
<accession>A0A1I6RJ84</accession>
<dbReference type="EMBL" id="FOZP01000006">
    <property type="protein sequence ID" value="SFS64704.1"/>
    <property type="molecule type" value="Genomic_DNA"/>
</dbReference>
<feature type="transmembrane region" description="Helical" evidence="1">
    <location>
        <begin position="58"/>
        <end position="78"/>
    </location>
</feature>
<keyword evidence="1" id="KW-1133">Transmembrane helix</keyword>
<evidence type="ECO:0000313" key="3">
    <source>
        <dbReference type="Proteomes" id="UP000199312"/>
    </source>
</evidence>
<protein>
    <submittedName>
        <fullName evidence="2">Uncharacterized protein</fullName>
    </submittedName>
</protein>
<dbReference type="Proteomes" id="UP000199312">
    <property type="component" value="Unassembled WGS sequence"/>
</dbReference>
<proteinExistence type="predicted"/>
<keyword evidence="1" id="KW-0812">Transmembrane</keyword>
<evidence type="ECO:0000313" key="2">
    <source>
        <dbReference type="EMBL" id="SFS64704.1"/>
    </source>
</evidence>